<name>A0A841H5M3_9BACT</name>
<dbReference type="CDD" id="cd06445">
    <property type="entry name" value="ATase"/>
    <property type="match status" value="1"/>
</dbReference>
<dbReference type="Proteomes" id="UP000582837">
    <property type="component" value="Unassembled WGS sequence"/>
</dbReference>
<keyword evidence="4" id="KW-1185">Reference proteome</keyword>
<dbReference type="InterPro" id="IPR036388">
    <property type="entry name" value="WH-like_DNA-bd_sf"/>
</dbReference>
<accession>A0A841H5M3</accession>
<protein>
    <submittedName>
        <fullName evidence="3">Methylated-DNA-protein-cysteine methyltransferase-like protein</fullName>
    </submittedName>
</protein>
<dbReference type="SUPFAM" id="SSF46767">
    <property type="entry name" value="Methylated DNA-protein cysteine methyltransferase, C-terminal domain"/>
    <property type="match status" value="1"/>
</dbReference>
<dbReference type="EMBL" id="JACHIA010000022">
    <property type="protein sequence ID" value="MBB6073263.1"/>
    <property type="molecule type" value="Genomic_DNA"/>
</dbReference>
<keyword evidence="3" id="KW-0808">Transferase</keyword>
<dbReference type="PANTHER" id="PTHR42942:SF1">
    <property type="entry name" value="ALKYLTRANSFERASE-LIKE PROTEIN 1"/>
    <property type="match status" value="1"/>
</dbReference>
<gene>
    <name evidence="3" type="ORF">HNQ61_004930</name>
</gene>
<dbReference type="Gene3D" id="1.10.10.10">
    <property type="entry name" value="Winged helix-like DNA-binding domain superfamily/Winged helix DNA-binding domain"/>
    <property type="match status" value="1"/>
</dbReference>
<evidence type="ECO:0000256" key="1">
    <source>
        <dbReference type="ARBA" id="ARBA00022763"/>
    </source>
</evidence>
<dbReference type="InterPro" id="IPR036217">
    <property type="entry name" value="MethylDNA_cys_MeTrfase_DNAb"/>
</dbReference>
<dbReference type="InterPro" id="IPR014048">
    <property type="entry name" value="MethylDNA_cys_MeTrfase_DNA-bd"/>
</dbReference>
<dbReference type="AlphaFoldDB" id="A0A841H5M3"/>
<dbReference type="GO" id="GO:0006281">
    <property type="term" value="P:DNA repair"/>
    <property type="evidence" value="ECO:0007669"/>
    <property type="project" value="InterPro"/>
</dbReference>
<feature type="domain" description="Methylated-DNA-[protein]-cysteine S-methyltransferase DNA binding" evidence="2">
    <location>
        <begin position="11"/>
        <end position="91"/>
    </location>
</feature>
<comment type="caution">
    <text evidence="3">The sequence shown here is derived from an EMBL/GenBank/DDBJ whole genome shotgun (WGS) entry which is preliminary data.</text>
</comment>
<sequence>MGIRRDSEGTHNRIFAVVRRIPSGHVLTYGDVAALAGMPEHARLVGYALHALPQHSAVPWHRVINHKGGISTGRAWPGGELVQRSLLEAEGLHFDANGRTSLKRYRWKPDDGAADAPGTPD</sequence>
<evidence type="ECO:0000313" key="4">
    <source>
        <dbReference type="Proteomes" id="UP000582837"/>
    </source>
</evidence>
<reference evidence="3 4" key="1">
    <citation type="submission" date="2020-08" db="EMBL/GenBank/DDBJ databases">
        <title>Genomic Encyclopedia of Type Strains, Phase IV (KMG-IV): sequencing the most valuable type-strain genomes for metagenomic binning, comparative biology and taxonomic classification.</title>
        <authorList>
            <person name="Goeker M."/>
        </authorList>
    </citation>
    <scope>NUCLEOTIDE SEQUENCE [LARGE SCALE GENOMIC DNA]</scope>
    <source>
        <strain evidence="3 4">DSM 29007</strain>
    </source>
</reference>
<dbReference type="GO" id="GO:0032259">
    <property type="term" value="P:methylation"/>
    <property type="evidence" value="ECO:0007669"/>
    <property type="project" value="UniProtKB-KW"/>
</dbReference>
<proteinExistence type="predicted"/>
<dbReference type="RefSeq" id="WP_170038578.1">
    <property type="nucleotide sequence ID" value="NZ_JABDTL010000002.1"/>
</dbReference>
<evidence type="ECO:0000259" key="2">
    <source>
        <dbReference type="Pfam" id="PF01035"/>
    </source>
</evidence>
<dbReference type="InterPro" id="IPR052520">
    <property type="entry name" value="ATL_DNA_repair"/>
</dbReference>
<evidence type="ECO:0000313" key="3">
    <source>
        <dbReference type="EMBL" id="MBB6073263.1"/>
    </source>
</evidence>
<dbReference type="GO" id="GO:0008168">
    <property type="term" value="F:methyltransferase activity"/>
    <property type="evidence" value="ECO:0007669"/>
    <property type="project" value="UniProtKB-KW"/>
</dbReference>
<organism evidence="3 4">
    <name type="scientific">Longimicrobium terrae</name>
    <dbReference type="NCBI Taxonomy" id="1639882"/>
    <lineage>
        <taxon>Bacteria</taxon>
        <taxon>Pseudomonadati</taxon>
        <taxon>Gemmatimonadota</taxon>
        <taxon>Longimicrobiia</taxon>
        <taxon>Longimicrobiales</taxon>
        <taxon>Longimicrobiaceae</taxon>
        <taxon>Longimicrobium</taxon>
    </lineage>
</organism>
<dbReference type="PANTHER" id="PTHR42942">
    <property type="entry name" value="6-O-METHYLGUANINE DNA METHYLTRANSFERASE"/>
    <property type="match status" value="1"/>
</dbReference>
<dbReference type="NCBIfam" id="TIGR00589">
    <property type="entry name" value="ogt"/>
    <property type="match status" value="1"/>
</dbReference>
<keyword evidence="3" id="KW-0489">Methyltransferase</keyword>
<keyword evidence="1" id="KW-0227">DNA damage</keyword>
<dbReference type="Pfam" id="PF01035">
    <property type="entry name" value="DNA_binding_1"/>
    <property type="match status" value="1"/>
</dbReference>